<reference evidence="2 3" key="1">
    <citation type="journal article" date="2019" name="Sci. Rep.">
        <title>Orb-weaving spider Araneus ventricosus genome elucidates the spidroin gene catalogue.</title>
        <authorList>
            <person name="Kono N."/>
            <person name="Nakamura H."/>
            <person name="Ohtoshi R."/>
            <person name="Moran D.A.P."/>
            <person name="Shinohara A."/>
            <person name="Yoshida Y."/>
            <person name="Fujiwara M."/>
            <person name="Mori M."/>
            <person name="Tomita M."/>
            <person name="Arakawa K."/>
        </authorList>
    </citation>
    <scope>NUCLEOTIDE SEQUENCE [LARGE SCALE GENOMIC DNA]</scope>
</reference>
<organism evidence="2 3">
    <name type="scientific">Araneus ventricosus</name>
    <name type="common">Orbweaver spider</name>
    <name type="synonym">Epeira ventricosa</name>
    <dbReference type="NCBI Taxonomy" id="182803"/>
    <lineage>
        <taxon>Eukaryota</taxon>
        <taxon>Metazoa</taxon>
        <taxon>Ecdysozoa</taxon>
        <taxon>Arthropoda</taxon>
        <taxon>Chelicerata</taxon>
        <taxon>Arachnida</taxon>
        <taxon>Araneae</taxon>
        <taxon>Araneomorphae</taxon>
        <taxon>Entelegynae</taxon>
        <taxon>Araneoidea</taxon>
        <taxon>Araneidae</taxon>
        <taxon>Araneus</taxon>
    </lineage>
</organism>
<accession>A0A4Y2LEU0</accession>
<feature type="compositionally biased region" description="Polar residues" evidence="1">
    <location>
        <begin position="306"/>
        <end position="316"/>
    </location>
</feature>
<evidence type="ECO:0000313" key="3">
    <source>
        <dbReference type="Proteomes" id="UP000499080"/>
    </source>
</evidence>
<feature type="region of interest" description="Disordered" evidence="1">
    <location>
        <begin position="306"/>
        <end position="351"/>
    </location>
</feature>
<keyword evidence="3" id="KW-1185">Reference proteome</keyword>
<dbReference type="EMBL" id="BGPR01005753">
    <property type="protein sequence ID" value="GBN13054.1"/>
    <property type="molecule type" value="Genomic_DNA"/>
</dbReference>
<feature type="compositionally biased region" description="Polar residues" evidence="1">
    <location>
        <begin position="512"/>
        <end position="532"/>
    </location>
</feature>
<name>A0A4Y2LEU0_ARAVE</name>
<feature type="compositionally biased region" description="Polar residues" evidence="1">
    <location>
        <begin position="325"/>
        <end position="340"/>
    </location>
</feature>
<proteinExistence type="predicted"/>
<protein>
    <submittedName>
        <fullName evidence="2">Uncharacterized protein</fullName>
    </submittedName>
</protein>
<feature type="region of interest" description="Disordered" evidence="1">
    <location>
        <begin position="467"/>
        <end position="532"/>
    </location>
</feature>
<dbReference type="OrthoDB" id="6471141at2759"/>
<feature type="compositionally biased region" description="Basic and acidic residues" evidence="1">
    <location>
        <begin position="469"/>
        <end position="511"/>
    </location>
</feature>
<comment type="caution">
    <text evidence="2">The sequence shown here is derived from an EMBL/GenBank/DDBJ whole genome shotgun (WGS) entry which is preliminary data.</text>
</comment>
<evidence type="ECO:0000313" key="2">
    <source>
        <dbReference type="EMBL" id="GBN13054.1"/>
    </source>
</evidence>
<dbReference type="AlphaFoldDB" id="A0A4Y2LEU0"/>
<dbReference type="Proteomes" id="UP000499080">
    <property type="component" value="Unassembled WGS sequence"/>
</dbReference>
<evidence type="ECO:0000256" key="1">
    <source>
        <dbReference type="SAM" id="MobiDB-lite"/>
    </source>
</evidence>
<gene>
    <name evidence="2" type="ORF">AVEN_236667_1</name>
</gene>
<sequence>MTKVEDFGKNLFTILANKLIHEETPGPSEEKLDISENKPVILEKNLCSAEENLKYSDSNDDISRSVLMLSYVYRSAFRECFLGVRSILMRAEGNPMIYVRCFAEASHEKYSPLKFLIVCSFISEIFLFKLLVLKKKHRYVQQTTEALNDVFQCIFEKDFPQNGWTDIENEASKIAKGFQFLEPFMNNETSNITASQVADAIITDNYESENEHQQADVVMAGTPSQEMVSVNIPSVSSSEILVHIPAIEVPILSPDGLPINQTNYLAHYENLVYTPVFPISFGTVDEDEQLLYLLRDPGDQTEAVTFQNQSSGTEPSLQKVVETAKPSNTESHAQENLTARSSEDKPELSFQTVKPTEGSAIEPCAADNAIISKQERIYDEDQFWNDFLSSGSEDESGPSFQTVKETEYLESESCIADNAIISEQELIDAEKQFWKNCLYLSSKIEPIGDTIKGYFQGFEENNDSISETLSKENDPESETFSKEENVNDTESEKFSKESYDPDSEAFSKEENTLASGNAVNVPENQSETFCQR</sequence>